<keyword evidence="4" id="KW-1185">Reference proteome</keyword>
<protein>
    <recommendedName>
        <fullName evidence="2">NECAP PHear domain-containing protein</fullName>
    </recommendedName>
</protein>
<dbReference type="Proteomes" id="UP001162131">
    <property type="component" value="Unassembled WGS sequence"/>
</dbReference>
<feature type="compositionally biased region" description="Pro residues" evidence="1">
    <location>
        <begin position="174"/>
        <end position="184"/>
    </location>
</feature>
<dbReference type="Pfam" id="PF07933">
    <property type="entry name" value="DUF1681"/>
    <property type="match status" value="1"/>
</dbReference>
<dbReference type="PANTHER" id="PTHR12847">
    <property type="entry name" value="ATP-BINDING CASSETTE ABC TRANSPORTER-RELATED"/>
    <property type="match status" value="1"/>
</dbReference>
<evidence type="ECO:0000259" key="2">
    <source>
        <dbReference type="Pfam" id="PF07933"/>
    </source>
</evidence>
<dbReference type="InterPro" id="IPR011993">
    <property type="entry name" value="PH-like_dom_sf"/>
</dbReference>
<dbReference type="GO" id="GO:0006897">
    <property type="term" value="P:endocytosis"/>
    <property type="evidence" value="ECO:0007669"/>
    <property type="project" value="InterPro"/>
</dbReference>
<dbReference type="PANTHER" id="PTHR12847:SF9">
    <property type="entry name" value="NECAP-LIKE PROTEIN CG9132"/>
    <property type="match status" value="1"/>
</dbReference>
<feature type="domain" description="NECAP PHear" evidence="2">
    <location>
        <begin position="8"/>
        <end position="159"/>
    </location>
</feature>
<dbReference type="CDD" id="cd13228">
    <property type="entry name" value="PHear_NECAP"/>
    <property type="match status" value="1"/>
</dbReference>
<gene>
    <name evidence="3" type="ORF">BSTOLATCC_MIC12924</name>
</gene>
<sequence length="184" mass="20225">MDLLDDTIEYTLVQKPMCRAYEIPPSARSTGHMAAEWKNCIFQGKVRVIASENKCAIQLITNDNQLFVSCPVDPHAVERSVERATDSSRYFVLRVVGPNGAHAFIGMGFDERNDAFDFWAALVDFSGQIKNEEQAVLHQSSPGPDLSHLQLGQGQSISLSGASTNKTVTNSQPKPLPRLAKPPQ</sequence>
<feature type="compositionally biased region" description="Polar residues" evidence="1">
    <location>
        <begin position="158"/>
        <end position="173"/>
    </location>
</feature>
<accession>A0AAU9IV58</accession>
<organism evidence="3 4">
    <name type="scientific">Blepharisma stoltei</name>
    <dbReference type="NCBI Taxonomy" id="1481888"/>
    <lineage>
        <taxon>Eukaryota</taxon>
        <taxon>Sar</taxon>
        <taxon>Alveolata</taxon>
        <taxon>Ciliophora</taxon>
        <taxon>Postciliodesmatophora</taxon>
        <taxon>Heterotrichea</taxon>
        <taxon>Heterotrichida</taxon>
        <taxon>Blepharismidae</taxon>
        <taxon>Blepharisma</taxon>
    </lineage>
</organism>
<dbReference type="Gene3D" id="2.30.29.30">
    <property type="entry name" value="Pleckstrin-homology domain (PH domain)/Phosphotyrosine-binding domain (PTB)"/>
    <property type="match status" value="1"/>
</dbReference>
<name>A0AAU9IV58_9CILI</name>
<dbReference type="AlphaFoldDB" id="A0AAU9IV58"/>
<reference evidence="3" key="1">
    <citation type="submission" date="2021-09" db="EMBL/GenBank/DDBJ databases">
        <authorList>
            <consortium name="AG Swart"/>
            <person name="Singh M."/>
            <person name="Singh A."/>
            <person name="Seah K."/>
            <person name="Emmerich C."/>
        </authorList>
    </citation>
    <scope>NUCLEOTIDE SEQUENCE</scope>
    <source>
        <strain evidence="3">ATCC30299</strain>
    </source>
</reference>
<comment type="caution">
    <text evidence="3">The sequence shown here is derived from an EMBL/GenBank/DDBJ whole genome shotgun (WGS) entry which is preliminary data.</text>
</comment>
<dbReference type="GO" id="GO:0030125">
    <property type="term" value="C:clathrin vesicle coat"/>
    <property type="evidence" value="ECO:0007669"/>
    <property type="project" value="TreeGrafter"/>
</dbReference>
<evidence type="ECO:0000313" key="4">
    <source>
        <dbReference type="Proteomes" id="UP001162131"/>
    </source>
</evidence>
<feature type="region of interest" description="Disordered" evidence="1">
    <location>
        <begin position="158"/>
        <end position="184"/>
    </location>
</feature>
<evidence type="ECO:0000256" key="1">
    <source>
        <dbReference type="SAM" id="MobiDB-lite"/>
    </source>
</evidence>
<proteinExistence type="predicted"/>
<evidence type="ECO:0000313" key="3">
    <source>
        <dbReference type="EMBL" id="CAG9315150.1"/>
    </source>
</evidence>
<dbReference type="InterPro" id="IPR012466">
    <property type="entry name" value="NECAP_PHear"/>
</dbReference>
<dbReference type="SUPFAM" id="SSF50729">
    <property type="entry name" value="PH domain-like"/>
    <property type="match status" value="1"/>
</dbReference>
<dbReference type="EMBL" id="CAJZBQ010000013">
    <property type="protein sequence ID" value="CAG9315150.1"/>
    <property type="molecule type" value="Genomic_DNA"/>
</dbReference>